<keyword evidence="2" id="KW-0646">Protease inhibitor</keyword>
<dbReference type="InParanoid" id="E9GRP8"/>
<dbReference type="GO" id="GO:0004867">
    <property type="term" value="F:serine-type endopeptidase inhibitor activity"/>
    <property type="evidence" value="ECO:0007669"/>
    <property type="project" value="UniProtKB-KW"/>
</dbReference>
<keyword evidence="8" id="KW-1185">Reference proteome</keyword>
<keyword evidence="5" id="KW-0732">Signal</keyword>
<dbReference type="OrthoDB" id="47207at2759"/>
<gene>
    <name evidence="7" type="ORF">DAPPUDRAFT_53805</name>
</gene>
<feature type="non-terminal residue" evidence="7">
    <location>
        <position position="314"/>
    </location>
</feature>
<feature type="chain" id="PRO_5003241417" description="Serpin domain-containing protein" evidence="5">
    <location>
        <begin position="27"/>
        <end position="314"/>
    </location>
</feature>
<dbReference type="AlphaFoldDB" id="E9GRP8"/>
<dbReference type="PhylomeDB" id="E9GRP8"/>
<evidence type="ECO:0000256" key="5">
    <source>
        <dbReference type="SAM" id="SignalP"/>
    </source>
</evidence>
<accession>E9GRP8</accession>
<evidence type="ECO:0000313" key="8">
    <source>
        <dbReference type="Proteomes" id="UP000000305"/>
    </source>
</evidence>
<dbReference type="PANTHER" id="PTHR11461:SF211">
    <property type="entry name" value="GH10112P-RELATED"/>
    <property type="match status" value="1"/>
</dbReference>
<dbReference type="CDD" id="cd00172">
    <property type="entry name" value="serpin"/>
    <property type="match status" value="1"/>
</dbReference>
<evidence type="ECO:0000259" key="6">
    <source>
        <dbReference type="SMART" id="SM00093"/>
    </source>
</evidence>
<dbReference type="InterPro" id="IPR042185">
    <property type="entry name" value="Serpin_sf_2"/>
</dbReference>
<dbReference type="SUPFAM" id="SSF56574">
    <property type="entry name" value="Serpins"/>
    <property type="match status" value="1"/>
</dbReference>
<evidence type="ECO:0000256" key="4">
    <source>
        <dbReference type="RuleBase" id="RU000411"/>
    </source>
</evidence>
<dbReference type="Gene3D" id="2.30.39.10">
    <property type="entry name" value="Alpha-1-antitrypsin, domain 1"/>
    <property type="match status" value="1"/>
</dbReference>
<dbReference type="HOGENOM" id="CLU_023330_0_2_1"/>
<dbReference type="Proteomes" id="UP000000305">
    <property type="component" value="Unassembled WGS sequence"/>
</dbReference>
<evidence type="ECO:0000256" key="3">
    <source>
        <dbReference type="ARBA" id="ARBA00022900"/>
    </source>
</evidence>
<dbReference type="InterPro" id="IPR000215">
    <property type="entry name" value="Serpin_fam"/>
</dbReference>
<name>E9GRP8_DAPPU</name>
<dbReference type="Gene3D" id="3.30.497.10">
    <property type="entry name" value="Antithrombin, subunit I, domain 2"/>
    <property type="match status" value="1"/>
</dbReference>
<protein>
    <recommendedName>
        <fullName evidence="6">Serpin domain-containing protein</fullName>
    </recommendedName>
</protein>
<comment type="similarity">
    <text evidence="1 4">Belongs to the serpin family.</text>
</comment>
<reference evidence="7 8" key="1">
    <citation type="journal article" date="2011" name="Science">
        <title>The ecoresponsive genome of Daphnia pulex.</title>
        <authorList>
            <person name="Colbourne J.K."/>
            <person name="Pfrender M.E."/>
            <person name="Gilbert D."/>
            <person name="Thomas W.K."/>
            <person name="Tucker A."/>
            <person name="Oakley T.H."/>
            <person name="Tokishita S."/>
            <person name="Aerts A."/>
            <person name="Arnold G.J."/>
            <person name="Basu M.K."/>
            <person name="Bauer D.J."/>
            <person name="Caceres C.E."/>
            <person name="Carmel L."/>
            <person name="Casola C."/>
            <person name="Choi J.H."/>
            <person name="Detter J.C."/>
            <person name="Dong Q."/>
            <person name="Dusheyko S."/>
            <person name="Eads B.D."/>
            <person name="Frohlich T."/>
            <person name="Geiler-Samerotte K.A."/>
            <person name="Gerlach D."/>
            <person name="Hatcher P."/>
            <person name="Jogdeo S."/>
            <person name="Krijgsveld J."/>
            <person name="Kriventseva E.V."/>
            <person name="Kultz D."/>
            <person name="Laforsch C."/>
            <person name="Lindquist E."/>
            <person name="Lopez J."/>
            <person name="Manak J.R."/>
            <person name="Muller J."/>
            <person name="Pangilinan J."/>
            <person name="Patwardhan R.P."/>
            <person name="Pitluck S."/>
            <person name="Pritham E.J."/>
            <person name="Rechtsteiner A."/>
            <person name="Rho M."/>
            <person name="Rogozin I.B."/>
            <person name="Sakarya O."/>
            <person name="Salamov A."/>
            <person name="Schaack S."/>
            <person name="Shapiro H."/>
            <person name="Shiga Y."/>
            <person name="Skalitzky C."/>
            <person name="Smith Z."/>
            <person name="Souvorov A."/>
            <person name="Sung W."/>
            <person name="Tang Z."/>
            <person name="Tsuchiya D."/>
            <person name="Tu H."/>
            <person name="Vos H."/>
            <person name="Wang M."/>
            <person name="Wolf Y.I."/>
            <person name="Yamagata H."/>
            <person name="Yamada T."/>
            <person name="Ye Y."/>
            <person name="Shaw J.R."/>
            <person name="Andrews J."/>
            <person name="Crease T.J."/>
            <person name="Tang H."/>
            <person name="Lucas S.M."/>
            <person name="Robertson H.M."/>
            <person name="Bork P."/>
            <person name="Koonin E.V."/>
            <person name="Zdobnov E.M."/>
            <person name="Grigoriev I.V."/>
            <person name="Lynch M."/>
            <person name="Boore J.L."/>
        </authorList>
    </citation>
    <scope>NUCLEOTIDE SEQUENCE [LARGE SCALE GENOMIC DNA]</scope>
</reference>
<keyword evidence="3" id="KW-0722">Serine protease inhibitor</keyword>
<feature type="domain" description="Serpin" evidence="6">
    <location>
        <begin position="1"/>
        <end position="314"/>
    </location>
</feature>
<dbReference type="STRING" id="6669.E9GRP8"/>
<evidence type="ECO:0000313" key="7">
    <source>
        <dbReference type="EMBL" id="EFX77807.1"/>
    </source>
</evidence>
<dbReference type="KEGG" id="dpx:DAPPUDRAFT_53805"/>
<dbReference type="Pfam" id="PF00079">
    <property type="entry name" value="Serpin"/>
    <property type="match status" value="1"/>
</dbReference>
<organism evidence="7 8">
    <name type="scientific">Daphnia pulex</name>
    <name type="common">Water flea</name>
    <dbReference type="NCBI Taxonomy" id="6669"/>
    <lineage>
        <taxon>Eukaryota</taxon>
        <taxon>Metazoa</taxon>
        <taxon>Ecdysozoa</taxon>
        <taxon>Arthropoda</taxon>
        <taxon>Crustacea</taxon>
        <taxon>Branchiopoda</taxon>
        <taxon>Diplostraca</taxon>
        <taxon>Cladocera</taxon>
        <taxon>Anomopoda</taxon>
        <taxon>Daphniidae</taxon>
        <taxon>Daphnia</taxon>
    </lineage>
</organism>
<evidence type="ECO:0000256" key="1">
    <source>
        <dbReference type="ARBA" id="ARBA00009500"/>
    </source>
</evidence>
<proteinExistence type="inferred from homology"/>
<dbReference type="InterPro" id="IPR023796">
    <property type="entry name" value="Serpin_dom"/>
</dbReference>
<dbReference type="InterPro" id="IPR036186">
    <property type="entry name" value="Serpin_sf"/>
</dbReference>
<feature type="signal peptide" evidence="5">
    <location>
        <begin position="1"/>
        <end position="26"/>
    </location>
</feature>
<dbReference type="PANTHER" id="PTHR11461">
    <property type="entry name" value="SERINE PROTEASE INHIBITOR, SERPIN"/>
    <property type="match status" value="1"/>
</dbReference>
<dbReference type="EMBL" id="GL732560">
    <property type="protein sequence ID" value="EFX77807.1"/>
    <property type="molecule type" value="Genomic_DNA"/>
</dbReference>
<evidence type="ECO:0000256" key="2">
    <source>
        <dbReference type="ARBA" id="ARBA00022690"/>
    </source>
</evidence>
<feature type="non-terminal residue" evidence="7">
    <location>
        <position position="1"/>
    </location>
</feature>
<dbReference type="eggNOG" id="KOG2392">
    <property type="taxonomic scope" value="Eukaryota"/>
</dbReference>
<sequence length="314" mass="34719">DKTTNLVISPLSLFAALSLTSIGAKGTTLNQIQQALRLSTNALTRKGGLAHIIASMTAQNSKEVVMDLANFVWVPRGLAVKAEYARSVQEIFQTRVRDADFTRVEEVRQVINHRIANITKGHITELFPRGSITKQTRLLLANALYFKGLWVHAFNQTDTYLERFFMSNGQSVVARMMHGSGTFQAGVLDDLGAKAILLPYQGNRYGLLCVLPDRNVELSEVENRMLSSGYTPTILLRKMIQRDVNITLPKFNIQFDIEMSPTLQKMGIRNLFTNEADLSGMSSSSRSATLKVSSVYHQCTIEVNEGGSEASAAS</sequence>
<dbReference type="GO" id="GO:0005615">
    <property type="term" value="C:extracellular space"/>
    <property type="evidence" value="ECO:0000318"/>
    <property type="project" value="GO_Central"/>
</dbReference>
<dbReference type="SMART" id="SM00093">
    <property type="entry name" value="SERPIN"/>
    <property type="match status" value="1"/>
</dbReference>
<dbReference type="InterPro" id="IPR042178">
    <property type="entry name" value="Serpin_sf_1"/>
</dbReference>
<dbReference type="GO" id="GO:0050776">
    <property type="term" value="P:regulation of immune response"/>
    <property type="evidence" value="ECO:0000318"/>
    <property type="project" value="GO_Central"/>
</dbReference>